<sequence>MNKWTNEDLRVAIVFKIIGRCKEKYYQKMPNDRASRMELWQKVRRLPHPAERYFDGFGDNSGFSDSESDVNSSDSEFEVVRGSSVDGGFSDSEDDVDRGSSDDDVVSDSESEDGSFDAMCRVVVLV</sequence>
<feature type="region of interest" description="Disordered" evidence="1">
    <location>
        <begin position="56"/>
        <end position="115"/>
    </location>
</feature>
<gene>
    <name evidence="2" type="ORF">CYCCA115_LOCUS9491</name>
</gene>
<evidence type="ECO:0000256" key="1">
    <source>
        <dbReference type="SAM" id="MobiDB-lite"/>
    </source>
</evidence>
<accession>A0AAD2CVL1</accession>
<evidence type="ECO:0000313" key="2">
    <source>
        <dbReference type="EMBL" id="CAJ1945345.1"/>
    </source>
</evidence>
<keyword evidence="3" id="KW-1185">Reference proteome</keyword>
<feature type="compositionally biased region" description="Low complexity" evidence="1">
    <location>
        <begin position="61"/>
        <end position="74"/>
    </location>
</feature>
<feature type="compositionally biased region" description="Acidic residues" evidence="1">
    <location>
        <begin position="91"/>
        <end position="115"/>
    </location>
</feature>
<dbReference type="EMBL" id="CAKOGP040001369">
    <property type="protein sequence ID" value="CAJ1945345.1"/>
    <property type="molecule type" value="Genomic_DNA"/>
</dbReference>
<comment type="caution">
    <text evidence="2">The sequence shown here is derived from an EMBL/GenBank/DDBJ whole genome shotgun (WGS) entry which is preliminary data.</text>
</comment>
<dbReference type="AlphaFoldDB" id="A0AAD2CVL1"/>
<protein>
    <submittedName>
        <fullName evidence="2">Uncharacterized protein</fullName>
    </submittedName>
</protein>
<dbReference type="Proteomes" id="UP001295423">
    <property type="component" value="Unassembled WGS sequence"/>
</dbReference>
<reference evidence="2" key="1">
    <citation type="submission" date="2023-08" db="EMBL/GenBank/DDBJ databases">
        <authorList>
            <person name="Audoor S."/>
            <person name="Bilcke G."/>
        </authorList>
    </citation>
    <scope>NUCLEOTIDE SEQUENCE</scope>
</reference>
<proteinExistence type="predicted"/>
<evidence type="ECO:0000313" key="3">
    <source>
        <dbReference type="Proteomes" id="UP001295423"/>
    </source>
</evidence>
<name>A0AAD2CVL1_9STRA</name>
<organism evidence="2 3">
    <name type="scientific">Cylindrotheca closterium</name>
    <dbReference type="NCBI Taxonomy" id="2856"/>
    <lineage>
        <taxon>Eukaryota</taxon>
        <taxon>Sar</taxon>
        <taxon>Stramenopiles</taxon>
        <taxon>Ochrophyta</taxon>
        <taxon>Bacillariophyta</taxon>
        <taxon>Bacillariophyceae</taxon>
        <taxon>Bacillariophycidae</taxon>
        <taxon>Bacillariales</taxon>
        <taxon>Bacillariaceae</taxon>
        <taxon>Cylindrotheca</taxon>
    </lineage>
</organism>